<dbReference type="GO" id="GO:0009378">
    <property type="term" value="F:four-way junction helicase activity"/>
    <property type="evidence" value="ECO:0007669"/>
    <property type="project" value="TreeGrafter"/>
</dbReference>
<dbReference type="GO" id="GO:0005737">
    <property type="term" value="C:cytoplasm"/>
    <property type="evidence" value="ECO:0007669"/>
    <property type="project" value="TreeGrafter"/>
</dbReference>
<dbReference type="Proteomes" id="UP000233534">
    <property type="component" value="Chromosome"/>
</dbReference>
<dbReference type="EC" id="3.6.4.12" evidence="7"/>
<keyword evidence="1" id="KW-0547">Nucleotide-binding</keyword>
<name>A0A2K9E0F5_9FIRM</name>
<keyword evidence="3" id="KW-0067">ATP-binding</keyword>
<dbReference type="PROSITE" id="PS51192">
    <property type="entry name" value="HELICASE_ATP_BIND_1"/>
    <property type="match status" value="1"/>
</dbReference>
<dbReference type="KEGG" id="hsc:HVS_06680"/>
<dbReference type="GO" id="GO:0006310">
    <property type="term" value="P:DNA recombination"/>
    <property type="evidence" value="ECO:0007669"/>
    <property type="project" value="TreeGrafter"/>
</dbReference>
<evidence type="ECO:0000256" key="2">
    <source>
        <dbReference type="ARBA" id="ARBA00022801"/>
    </source>
</evidence>
<evidence type="ECO:0000256" key="3">
    <source>
        <dbReference type="ARBA" id="ARBA00022840"/>
    </source>
</evidence>
<dbReference type="PANTHER" id="PTHR13710:SF150">
    <property type="entry name" value="ATP-DEPENDENT DNA HELICASE RECQ"/>
    <property type="match status" value="1"/>
</dbReference>
<keyword evidence="4" id="KW-0238">DNA-binding</keyword>
<dbReference type="SMART" id="SM00487">
    <property type="entry name" value="DEXDc"/>
    <property type="match status" value="1"/>
</dbReference>
<dbReference type="GO" id="GO:0003677">
    <property type="term" value="F:DNA binding"/>
    <property type="evidence" value="ECO:0007669"/>
    <property type="project" value="UniProtKB-KW"/>
</dbReference>
<sequence>MNLTEEALKIIMDLGDKNIFVIKTCDFSLYYSILDELKNNTLFYVPNTEIKYRSFKELYESTDNLLIDYIYNLRTKSIILLYEQFIQIIEKIDFKIINSSIIVLNNNIERYKFLPINEEKVINKIATTDINEIQDEEIDYMLEYYDDIRVDRYGDTQRVIIDYKDKNIFENLSVEEINLVDTTRALSIQRKKYGDYVSDNSVEKCLIYLAQDLKIYINKEYYNRLQSDILLKEFYNSSYNQVCVIANPEHFDSLPMYLNAWCRIFKNIILVEYDIDTNISYEQTYDIDLLLKKYWNSNKFREYCIYDIYSNKYQVKKITQKEIIMQILSQYVKSKSGNSNEWKDIFFIASTGAGKSLLYQLPSIILNDENRITIVVSPLKALMKDQLQTMHEKGLTYATYINSDVSYSEQIERLEGIKNGKYSLIYVSPEFLQKYSSAKYLVGDRKIGLVVVDEAHCVSTWGKDFRADYGYLGDYIKRYRKEMQFPILALTATAVWGGEFDTLNEIIGYLNLMPAPIIYYTDIKRTNVDIEIKKVNVTGNYRETKIKMTIDEITKIVKEGKKAIVYFPWKSQIKDIYIRLSEDIQSKVAIYTGDTKGEEGEEIISKFKSGEYIVVLATKAFGMGIDISDIEIVYHHAIPGNLADYSQEIGRAGRNREIRGKAYTLFNQKDFQYWRILKGISRPTQWELKLIVNKLYDEFKYGKKKRLQKLLPLDTFSFVFNENEVDNTEQKIRTALFLIEKDFFKRFGWNIISVYPRDEFGNYYCTVDDGNKDEFINKYGKYVREICNIEDNIRFSRDKYYLCKDIGNILEIDLKKLWEEKYYDKNYRSIKYLFFNNKLFEDFSVIPRIYTKIELQSSKEKVLGQLEYALNIIATALQTQDKFTKNELEKSLRRVVRDDYGLDDKEIINKLLHICTTFLYMEVGSNNYSHKMIIRKRDEGNEYIYIAPRLKISLGLQNIIKIFNNRFEDGEIFEKFLVPPYIGNSIYTCETLDLAYILETMGLASFIINGGHMQYVNIVVNSVDKLATAYYKNQLLMDMRTRDDNEIKIVERFINTDKNKWDYIEDYFLGRLNI</sequence>
<dbReference type="GO" id="GO:0006281">
    <property type="term" value="P:DNA repair"/>
    <property type="evidence" value="ECO:0007669"/>
    <property type="project" value="TreeGrafter"/>
</dbReference>
<dbReference type="Pfam" id="PF00270">
    <property type="entry name" value="DEAD"/>
    <property type="match status" value="1"/>
</dbReference>
<dbReference type="InterPro" id="IPR002464">
    <property type="entry name" value="DNA/RNA_helicase_DEAH_CS"/>
</dbReference>
<gene>
    <name evidence="7" type="primary">recQ2</name>
    <name evidence="7" type="ORF">HVS_06680</name>
</gene>
<evidence type="ECO:0000259" key="6">
    <source>
        <dbReference type="PROSITE" id="PS51194"/>
    </source>
</evidence>
<dbReference type="CDD" id="cd17920">
    <property type="entry name" value="DEXHc_RecQ"/>
    <property type="match status" value="1"/>
</dbReference>
<dbReference type="SMART" id="SM00490">
    <property type="entry name" value="HELICc"/>
    <property type="match status" value="1"/>
</dbReference>
<dbReference type="Gene3D" id="3.40.50.300">
    <property type="entry name" value="P-loop containing nucleotide triphosphate hydrolases"/>
    <property type="match status" value="2"/>
</dbReference>
<evidence type="ECO:0000256" key="1">
    <source>
        <dbReference type="ARBA" id="ARBA00022741"/>
    </source>
</evidence>
<evidence type="ECO:0000313" key="7">
    <source>
        <dbReference type="EMBL" id="AUG57262.1"/>
    </source>
</evidence>
<dbReference type="Pfam" id="PF00271">
    <property type="entry name" value="Helicase_C"/>
    <property type="match status" value="1"/>
</dbReference>
<dbReference type="PROSITE" id="PS00690">
    <property type="entry name" value="DEAH_ATP_HELICASE"/>
    <property type="match status" value="1"/>
</dbReference>
<feature type="domain" description="Helicase ATP-binding" evidence="5">
    <location>
        <begin position="336"/>
        <end position="494"/>
    </location>
</feature>
<dbReference type="EMBL" id="CP025197">
    <property type="protein sequence ID" value="AUG57262.1"/>
    <property type="molecule type" value="Genomic_DNA"/>
</dbReference>
<dbReference type="AlphaFoldDB" id="A0A2K9E0F5"/>
<dbReference type="PROSITE" id="PS51194">
    <property type="entry name" value="HELICASE_CTER"/>
    <property type="match status" value="1"/>
</dbReference>
<dbReference type="GO" id="GO:0043138">
    <property type="term" value="F:3'-5' DNA helicase activity"/>
    <property type="evidence" value="ECO:0007669"/>
    <property type="project" value="TreeGrafter"/>
</dbReference>
<dbReference type="PANTHER" id="PTHR13710">
    <property type="entry name" value="DNA HELICASE RECQ FAMILY MEMBER"/>
    <property type="match status" value="1"/>
</dbReference>
<proteinExistence type="predicted"/>
<dbReference type="RefSeq" id="WP_159063410.1">
    <property type="nucleotide sequence ID" value="NZ_CP025197.1"/>
</dbReference>
<evidence type="ECO:0000313" key="8">
    <source>
        <dbReference type="Proteomes" id="UP000233534"/>
    </source>
</evidence>
<evidence type="ECO:0000256" key="4">
    <source>
        <dbReference type="ARBA" id="ARBA00023125"/>
    </source>
</evidence>
<evidence type="ECO:0000259" key="5">
    <source>
        <dbReference type="PROSITE" id="PS51192"/>
    </source>
</evidence>
<keyword evidence="7" id="KW-0347">Helicase</keyword>
<feature type="domain" description="Helicase C-terminal" evidence="6">
    <location>
        <begin position="549"/>
        <end position="696"/>
    </location>
</feature>
<dbReference type="GO" id="GO:0005694">
    <property type="term" value="C:chromosome"/>
    <property type="evidence" value="ECO:0007669"/>
    <property type="project" value="TreeGrafter"/>
</dbReference>
<dbReference type="InterPro" id="IPR027417">
    <property type="entry name" value="P-loop_NTPase"/>
</dbReference>
<accession>A0A2K9E0F5</accession>
<dbReference type="SUPFAM" id="SSF52540">
    <property type="entry name" value="P-loop containing nucleoside triphosphate hydrolases"/>
    <property type="match status" value="1"/>
</dbReference>
<protein>
    <submittedName>
        <fullName evidence="7">ATP-dependent DNA helicase RecQ</fullName>
        <ecNumber evidence="7">3.6.4.12</ecNumber>
    </submittedName>
</protein>
<dbReference type="GO" id="GO:0005524">
    <property type="term" value="F:ATP binding"/>
    <property type="evidence" value="ECO:0007669"/>
    <property type="project" value="UniProtKB-KW"/>
</dbReference>
<keyword evidence="2 7" id="KW-0378">Hydrolase</keyword>
<dbReference type="InterPro" id="IPR011545">
    <property type="entry name" value="DEAD/DEAH_box_helicase_dom"/>
</dbReference>
<organism evidence="7 8">
    <name type="scientific">Acetivibrio saccincola</name>
    <dbReference type="NCBI Taxonomy" id="1677857"/>
    <lineage>
        <taxon>Bacteria</taxon>
        <taxon>Bacillati</taxon>
        <taxon>Bacillota</taxon>
        <taxon>Clostridia</taxon>
        <taxon>Eubacteriales</taxon>
        <taxon>Oscillospiraceae</taxon>
        <taxon>Acetivibrio</taxon>
    </lineage>
</organism>
<dbReference type="GO" id="GO:0016787">
    <property type="term" value="F:hydrolase activity"/>
    <property type="evidence" value="ECO:0007669"/>
    <property type="project" value="UniProtKB-KW"/>
</dbReference>
<reference evidence="7 8" key="1">
    <citation type="submission" date="2017-12" db="EMBL/GenBank/DDBJ databases">
        <title>Complete genome sequence of Herbivorax saccincola GGR1, a novel Cellulosome-producing hydrolytic bacterium in a thermophilic biogas plant, established by Illumina and Nanopore MinION sequencing.</title>
        <authorList>
            <person name="Pechtl A."/>
            <person name="Ruckert C."/>
            <person name="Koeck D.E."/>
            <person name="Maus I."/>
            <person name="Winkler A."/>
            <person name="Kalinowski J."/>
            <person name="Puhler A."/>
            <person name="Schwarz W.W."/>
            <person name="Zverlov V.V."/>
            <person name="Schluter A."/>
            <person name="Liebl W."/>
        </authorList>
    </citation>
    <scope>NUCLEOTIDE SEQUENCE [LARGE SCALE GENOMIC DNA]</scope>
    <source>
        <strain evidence="8">SR1</strain>
    </source>
</reference>
<dbReference type="InterPro" id="IPR001650">
    <property type="entry name" value="Helicase_C-like"/>
</dbReference>
<dbReference type="InterPro" id="IPR014001">
    <property type="entry name" value="Helicase_ATP-bd"/>
</dbReference>
<keyword evidence="8" id="KW-1185">Reference proteome</keyword>